<gene>
    <name evidence="1" type="ORF">LCGC14_1407260</name>
</gene>
<dbReference type="AlphaFoldDB" id="A0A0F9KG78"/>
<sequence>DDWEKTAHCFGAGEQFYISQPSAIDGNVWNKYNKWIRHMLKNHPQIDIMLDLCYVGCVPTKFKVKANYSNIAAIFFSLSKAFGVYYHRIGGVYSRNEIPGLWGNIWFKNLASLEIGRRLIEAYGPYDIAKKYYPHKLAVIAAMNQKEELKDTPIQSSDIILLGNSVSNGGELSEFMKRDRVSRWCLTPGLAAKINGDKKD</sequence>
<protein>
    <recommendedName>
        <fullName evidence="2">Aminotransferase class I/classII domain-containing protein</fullName>
    </recommendedName>
</protein>
<organism evidence="1">
    <name type="scientific">marine sediment metagenome</name>
    <dbReference type="NCBI Taxonomy" id="412755"/>
    <lineage>
        <taxon>unclassified sequences</taxon>
        <taxon>metagenomes</taxon>
        <taxon>ecological metagenomes</taxon>
    </lineage>
</organism>
<dbReference type="EMBL" id="LAZR01009251">
    <property type="protein sequence ID" value="KKM73746.1"/>
    <property type="molecule type" value="Genomic_DNA"/>
</dbReference>
<dbReference type="InterPro" id="IPR015424">
    <property type="entry name" value="PyrdxlP-dep_Trfase"/>
</dbReference>
<name>A0A0F9KG78_9ZZZZ</name>
<evidence type="ECO:0008006" key="2">
    <source>
        <dbReference type="Google" id="ProtNLM"/>
    </source>
</evidence>
<feature type="non-terminal residue" evidence="1">
    <location>
        <position position="1"/>
    </location>
</feature>
<comment type="caution">
    <text evidence="1">The sequence shown here is derived from an EMBL/GenBank/DDBJ whole genome shotgun (WGS) entry which is preliminary data.</text>
</comment>
<proteinExistence type="predicted"/>
<reference evidence="1" key="1">
    <citation type="journal article" date="2015" name="Nature">
        <title>Complex archaea that bridge the gap between prokaryotes and eukaryotes.</title>
        <authorList>
            <person name="Spang A."/>
            <person name="Saw J.H."/>
            <person name="Jorgensen S.L."/>
            <person name="Zaremba-Niedzwiedzka K."/>
            <person name="Martijn J."/>
            <person name="Lind A.E."/>
            <person name="van Eijk R."/>
            <person name="Schleper C."/>
            <person name="Guy L."/>
            <person name="Ettema T.J."/>
        </authorList>
    </citation>
    <scope>NUCLEOTIDE SEQUENCE</scope>
</reference>
<accession>A0A0F9KG78</accession>
<dbReference type="SUPFAM" id="SSF53383">
    <property type="entry name" value="PLP-dependent transferases"/>
    <property type="match status" value="1"/>
</dbReference>
<evidence type="ECO:0000313" key="1">
    <source>
        <dbReference type="EMBL" id="KKM73746.1"/>
    </source>
</evidence>